<name>A0ABV8BA52_9BACI</name>
<feature type="region of interest" description="Disordered" evidence="1">
    <location>
        <begin position="284"/>
        <end position="310"/>
    </location>
</feature>
<dbReference type="InterPro" id="IPR007391">
    <property type="entry name" value="Vancomycin_resist_VanW"/>
</dbReference>
<evidence type="ECO:0000313" key="2">
    <source>
        <dbReference type="EMBL" id="MFC3886032.1"/>
    </source>
</evidence>
<keyword evidence="3" id="KW-1185">Reference proteome</keyword>
<dbReference type="Pfam" id="PF04294">
    <property type="entry name" value="VanW"/>
    <property type="match status" value="1"/>
</dbReference>
<dbReference type="PANTHER" id="PTHR35788:SF1">
    <property type="entry name" value="EXPORTED PROTEIN"/>
    <property type="match status" value="1"/>
</dbReference>
<dbReference type="EMBL" id="JBHRZT010000072">
    <property type="protein sequence ID" value="MFC3886032.1"/>
    <property type="molecule type" value="Genomic_DNA"/>
</dbReference>
<proteinExistence type="predicted"/>
<gene>
    <name evidence="2" type="ORF">ACFOU2_22150</name>
</gene>
<sequence length="310" mass="35032">MKLTWMAGLLLLVQQLNLPDSLSVKQHEQTIAIVNRADFTTSLPGVQMIDTNKYDRFIEKLDQQVYQAPVNAAIDDQGKILPGHTGHKLYRQAFTEKFYTYFFSKGPSTVEVPLLTIYPKVDSELLSNIRVQRIGQYMTYFNSNNKTRSHNISLATKAINNYVVFPGETFSFNKVVGKRTEDKGYMRAPVIVKGEMSEGIGGGICQVSSTLYNAVDNAGIKIVQRYSHSRRVPYVPPGRDATVSWYGPDFRFQNNYNQPILIRAKTYGARMIVTIYSSESINYEPKKAPSASDRLPQEMNEGADVTTEDR</sequence>
<accession>A0ABV8BA52</accession>
<organism evidence="2 3">
    <name type="scientific">Bacillus songklensis</name>
    <dbReference type="NCBI Taxonomy" id="1069116"/>
    <lineage>
        <taxon>Bacteria</taxon>
        <taxon>Bacillati</taxon>
        <taxon>Bacillota</taxon>
        <taxon>Bacilli</taxon>
        <taxon>Bacillales</taxon>
        <taxon>Bacillaceae</taxon>
        <taxon>Bacillus</taxon>
    </lineage>
</organism>
<protein>
    <submittedName>
        <fullName evidence="2">VanW family protein</fullName>
    </submittedName>
</protein>
<dbReference type="RefSeq" id="WP_377918401.1">
    <property type="nucleotide sequence ID" value="NZ_JBHRZT010000072.1"/>
</dbReference>
<evidence type="ECO:0000313" key="3">
    <source>
        <dbReference type="Proteomes" id="UP001595752"/>
    </source>
</evidence>
<evidence type="ECO:0000256" key="1">
    <source>
        <dbReference type="SAM" id="MobiDB-lite"/>
    </source>
</evidence>
<dbReference type="PANTHER" id="PTHR35788">
    <property type="entry name" value="EXPORTED PROTEIN-RELATED"/>
    <property type="match status" value="1"/>
</dbReference>
<dbReference type="Proteomes" id="UP001595752">
    <property type="component" value="Unassembled WGS sequence"/>
</dbReference>
<dbReference type="InterPro" id="IPR052913">
    <property type="entry name" value="Glycopeptide_resist_protein"/>
</dbReference>
<reference evidence="3" key="1">
    <citation type="journal article" date="2019" name="Int. J. Syst. Evol. Microbiol.">
        <title>The Global Catalogue of Microorganisms (GCM) 10K type strain sequencing project: providing services to taxonomists for standard genome sequencing and annotation.</title>
        <authorList>
            <consortium name="The Broad Institute Genomics Platform"/>
            <consortium name="The Broad Institute Genome Sequencing Center for Infectious Disease"/>
            <person name="Wu L."/>
            <person name="Ma J."/>
        </authorList>
    </citation>
    <scope>NUCLEOTIDE SEQUENCE [LARGE SCALE GENOMIC DNA]</scope>
    <source>
        <strain evidence="3">CCUG 61889</strain>
    </source>
</reference>
<comment type="caution">
    <text evidence="2">The sequence shown here is derived from an EMBL/GenBank/DDBJ whole genome shotgun (WGS) entry which is preliminary data.</text>
</comment>